<evidence type="ECO:0000256" key="1">
    <source>
        <dbReference type="SAM" id="MobiDB-lite"/>
    </source>
</evidence>
<dbReference type="EMBL" id="QXFV01003377">
    <property type="protein sequence ID" value="KAE8977311.1"/>
    <property type="molecule type" value="Genomic_DNA"/>
</dbReference>
<accession>A0A6A3I595</accession>
<evidence type="ECO:0000313" key="4">
    <source>
        <dbReference type="Proteomes" id="UP000429607"/>
    </source>
</evidence>
<organism evidence="3 4">
    <name type="scientific">Phytophthora rubi</name>
    <dbReference type="NCBI Taxonomy" id="129364"/>
    <lineage>
        <taxon>Eukaryota</taxon>
        <taxon>Sar</taxon>
        <taxon>Stramenopiles</taxon>
        <taxon>Oomycota</taxon>
        <taxon>Peronosporomycetes</taxon>
        <taxon>Peronosporales</taxon>
        <taxon>Peronosporaceae</taxon>
        <taxon>Phytophthora</taxon>
    </lineage>
</organism>
<evidence type="ECO:0000313" key="5">
    <source>
        <dbReference type="Proteomes" id="UP000435112"/>
    </source>
</evidence>
<sequence>MRVHNAVWSSAEQCGNDWARRYAHDRKAVPETQRTKMDSKWLLGHGSKRLRDLWFAVPVEDRQLMLERTPDVAFPFDCTGVLDERRKARTTPTNKPQATTKPTTNPKEIGKHKTKLKPTKRTSTKSAKVVKSFRESDSKQNDDGELHKRLVLMRSARAKYHKIASTEHLLQLQTAYG</sequence>
<dbReference type="EMBL" id="QXFU01003435">
    <property type="protein sequence ID" value="KAE8975401.1"/>
    <property type="molecule type" value="Genomic_DNA"/>
</dbReference>
<dbReference type="Proteomes" id="UP000435112">
    <property type="component" value="Unassembled WGS sequence"/>
</dbReference>
<dbReference type="Proteomes" id="UP000429607">
    <property type="component" value="Unassembled WGS sequence"/>
</dbReference>
<evidence type="ECO:0000313" key="2">
    <source>
        <dbReference type="EMBL" id="KAE8975401.1"/>
    </source>
</evidence>
<reference evidence="4 5" key="1">
    <citation type="submission" date="2018-09" db="EMBL/GenBank/DDBJ databases">
        <title>Genomic investigation of the strawberry pathogen Phytophthora fragariae indicates pathogenicity is determined by transcriptional variation in three key races.</title>
        <authorList>
            <person name="Adams T.M."/>
            <person name="Armitage A.D."/>
            <person name="Sobczyk M.K."/>
            <person name="Bates H.J."/>
            <person name="Dunwell J.M."/>
            <person name="Nellist C.F."/>
            <person name="Harrison R.J."/>
        </authorList>
    </citation>
    <scope>NUCLEOTIDE SEQUENCE [LARGE SCALE GENOMIC DNA]</scope>
    <source>
        <strain evidence="3 4">SCRP249</strain>
        <strain evidence="2 5">SCRP324</strain>
    </source>
</reference>
<feature type="compositionally biased region" description="Polar residues" evidence="1">
    <location>
        <begin position="90"/>
        <end position="106"/>
    </location>
</feature>
<dbReference type="OrthoDB" id="129179at2759"/>
<feature type="compositionally biased region" description="Basic and acidic residues" evidence="1">
    <location>
        <begin position="132"/>
        <end position="142"/>
    </location>
</feature>
<proteinExistence type="predicted"/>
<name>A0A6A3I595_9STRA</name>
<dbReference type="AlphaFoldDB" id="A0A6A3I595"/>
<gene>
    <name evidence="3" type="ORF">PR001_g25166</name>
    <name evidence="2" type="ORF">PR002_g25612</name>
</gene>
<feature type="region of interest" description="Disordered" evidence="1">
    <location>
        <begin position="85"/>
        <end position="142"/>
    </location>
</feature>
<protein>
    <submittedName>
        <fullName evidence="3">Uncharacterized protein</fullName>
    </submittedName>
</protein>
<evidence type="ECO:0000313" key="3">
    <source>
        <dbReference type="EMBL" id="KAE8977311.1"/>
    </source>
</evidence>
<comment type="caution">
    <text evidence="3">The sequence shown here is derived from an EMBL/GenBank/DDBJ whole genome shotgun (WGS) entry which is preliminary data.</text>
</comment>
<feature type="compositionally biased region" description="Basic residues" evidence="1">
    <location>
        <begin position="110"/>
        <end position="123"/>
    </location>
</feature>